<dbReference type="RefSeq" id="WP_110129988.1">
    <property type="nucleotide sequence ID" value="NZ_QHJQ01000002.1"/>
</dbReference>
<gene>
    <name evidence="2" type="ORF">DDZ13_03205</name>
</gene>
<proteinExistence type="predicted"/>
<dbReference type="Proteomes" id="UP000247099">
    <property type="component" value="Unassembled WGS sequence"/>
</dbReference>
<comment type="caution">
    <text evidence="2">The sequence shown here is derived from an EMBL/GenBank/DDBJ whole genome shotgun (WGS) entry which is preliminary data.</text>
</comment>
<name>A0A317ZLE3_9BACT</name>
<keyword evidence="1" id="KW-0732">Signal</keyword>
<protein>
    <recommendedName>
        <fullName evidence="4">Glycosyl hydrolase family 43</fullName>
    </recommendedName>
</protein>
<dbReference type="InParanoid" id="A0A317ZLE3"/>
<dbReference type="InterPro" id="IPR023296">
    <property type="entry name" value="Glyco_hydro_beta-prop_sf"/>
</dbReference>
<dbReference type="Gene3D" id="2.115.10.20">
    <property type="entry name" value="Glycosyl hydrolase domain, family 43"/>
    <property type="match status" value="1"/>
</dbReference>
<evidence type="ECO:0000313" key="2">
    <source>
        <dbReference type="EMBL" id="PXA04987.1"/>
    </source>
</evidence>
<dbReference type="AlphaFoldDB" id="A0A317ZLE3"/>
<feature type="chain" id="PRO_5016382980" description="Glycosyl hydrolase family 43" evidence="1">
    <location>
        <begin position="19"/>
        <end position="335"/>
    </location>
</feature>
<evidence type="ECO:0000313" key="3">
    <source>
        <dbReference type="Proteomes" id="UP000247099"/>
    </source>
</evidence>
<keyword evidence="3" id="KW-1185">Reference proteome</keyword>
<sequence length="335" mass="37445">MKIPTFTLLPLVSIAASALGLPESVDPDSPWLDWERPADNPVFSTAMGNNHDSILFVEPEADYPYYLIVSHTPQAAHLWRTQSFSWDSADWELVSDNYRIGRHYEYDDGVKVGDTYYIYEAGKVYTFTGDLAESDGQWKMSGSFPAKECDDIGVFYEDGLFHIFGEYGNFPHGPDGTSLAHFTSPTGLGDWTLVNPKAVDPNPDGGHHYGVGDATITKIDGTYYLFGDVESKGVPYKVIAWQSQDLNQPFAYLGIAFAPRSEETDDWDNHRIQDADIAYIPELKRFIMTCNMMDTDGKPGGNFPTMKPGNSRVIGTFYSAHEWTPTRDKPACCTH</sequence>
<dbReference type="EMBL" id="QHJQ01000002">
    <property type="protein sequence ID" value="PXA04987.1"/>
    <property type="molecule type" value="Genomic_DNA"/>
</dbReference>
<evidence type="ECO:0000256" key="1">
    <source>
        <dbReference type="SAM" id="SignalP"/>
    </source>
</evidence>
<accession>A0A317ZLE3</accession>
<feature type="signal peptide" evidence="1">
    <location>
        <begin position="1"/>
        <end position="18"/>
    </location>
</feature>
<dbReference type="OrthoDB" id="9819441at2"/>
<organism evidence="2 3">
    <name type="scientific">Coraliomargarita sinensis</name>
    <dbReference type="NCBI Taxonomy" id="2174842"/>
    <lineage>
        <taxon>Bacteria</taxon>
        <taxon>Pseudomonadati</taxon>
        <taxon>Verrucomicrobiota</taxon>
        <taxon>Opitutia</taxon>
        <taxon>Puniceicoccales</taxon>
        <taxon>Coraliomargaritaceae</taxon>
        <taxon>Coraliomargarita</taxon>
    </lineage>
</organism>
<dbReference type="SUPFAM" id="SSF75005">
    <property type="entry name" value="Arabinanase/levansucrase/invertase"/>
    <property type="match status" value="1"/>
</dbReference>
<evidence type="ECO:0008006" key="4">
    <source>
        <dbReference type="Google" id="ProtNLM"/>
    </source>
</evidence>
<reference evidence="2 3" key="1">
    <citation type="submission" date="2018-05" db="EMBL/GenBank/DDBJ databases">
        <title>Coraliomargarita sinensis sp. nov., isolated from a marine solar saltern.</title>
        <authorList>
            <person name="Zhou L.Y."/>
        </authorList>
    </citation>
    <scope>NUCLEOTIDE SEQUENCE [LARGE SCALE GENOMIC DNA]</scope>
    <source>
        <strain evidence="2 3">WN38</strain>
    </source>
</reference>